<dbReference type="Pfam" id="PF14478">
    <property type="entry name" value="DUF4430"/>
    <property type="match status" value="1"/>
</dbReference>
<keyword evidence="1" id="KW-0732">Signal</keyword>
<evidence type="ECO:0000256" key="1">
    <source>
        <dbReference type="SAM" id="SignalP"/>
    </source>
</evidence>
<protein>
    <submittedName>
        <fullName evidence="3">DUF4430 domain-containing protein</fullName>
    </submittedName>
</protein>
<reference evidence="3" key="1">
    <citation type="submission" date="2020-10" db="EMBL/GenBank/DDBJ databases">
        <authorList>
            <person name="Gilroy R."/>
        </authorList>
    </citation>
    <scope>NUCLEOTIDE SEQUENCE</scope>
    <source>
        <strain evidence="3">11300</strain>
    </source>
</reference>
<feature type="domain" description="Transcobalamin-like C-terminal" evidence="2">
    <location>
        <begin position="71"/>
        <end position="140"/>
    </location>
</feature>
<name>A0A9D1L8H8_9FIRM</name>
<reference evidence="3" key="2">
    <citation type="journal article" date="2021" name="PeerJ">
        <title>Extensive microbial diversity within the chicken gut microbiome revealed by metagenomics and culture.</title>
        <authorList>
            <person name="Gilroy R."/>
            <person name="Ravi A."/>
            <person name="Getino M."/>
            <person name="Pursley I."/>
            <person name="Horton D.L."/>
            <person name="Alikhan N.F."/>
            <person name="Baker D."/>
            <person name="Gharbi K."/>
            <person name="Hall N."/>
            <person name="Watson M."/>
            <person name="Adriaenssens E.M."/>
            <person name="Foster-Nyarko E."/>
            <person name="Jarju S."/>
            <person name="Secka A."/>
            <person name="Antonio M."/>
            <person name="Oren A."/>
            <person name="Chaudhuri R.R."/>
            <person name="La Ragione R."/>
            <person name="Hildebrand F."/>
            <person name="Pallen M.J."/>
        </authorList>
    </citation>
    <scope>NUCLEOTIDE SEQUENCE</scope>
    <source>
        <strain evidence="3">11300</strain>
    </source>
</reference>
<dbReference type="AlphaFoldDB" id="A0A9D1L8H8"/>
<sequence>MLKNKNMKKWLSMLLMIAIMMTMIPSAAFAQSGQITVNVKIENTTFTEDMGNGAPSWSGTLIDTKVTIPEGSTMLDAVKAAAEAENKSIVENGYISEVEGLGESDAVAYSGWTATLNDWFTNVGIGDVTVEDGDEIALLYTVTWGDLGGVYGDNDKTVKSLEISGGELSPDFDKDT</sequence>
<evidence type="ECO:0000259" key="2">
    <source>
        <dbReference type="Pfam" id="PF14478"/>
    </source>
</evidence>
<evidence type="ECO:0000313" key="4">
    <source>
        <dbReference type="Proteomes" id="UP000824091"/>
    </source>
</evidence>
<dbReference type="EMBL" id="DVMO01000085">
    <property type="protein sequence ID" value="HIU27861.1"/>
    <property type="molecule type" value="Genomic_DNA"/>
</dbReference>
<gene>
    <name evidence="3" type="ORF">IAD16_05735</name>
</gene>
<feature type="signal peptide" evidence="1">
    <location>
        <begin position="1"/>
        <end position="30"/>
    </location>
</feature>
<evidence type="ECO:0000313" key="3">
    <source>
        <dbReference type="EMBL" id="HIU27861.1"/>
    </source>
</evidence>
<feature type="non-terminal residue" evidence="3">
    <location>
        <position position="176"/>
    </location>
</feature>
<organism evidence="3 4">
    <name type="scientific">Candidatus Fimisoma avicola</name>
    <dbReference type="NCBI Taxonomy" id="2840826"/>
    <lineage>
        <taxon>Bacteria</taxon>
        <taxon>Bacillati</taxon>
        <taxon>Bacillota</taxon>
        <taxon>Clostridia</taxon>
        <taxon>Eubacteriales</taxon>
        <taxon>Candidatus Fimisoma</taxon>
    </lineage>
</organism>
<accession>A0A9D1L8H8</accession>
<proteinExistence type="predicted"/>
<feature type="chain" id="PRO_5039689089" evidence="1">
    <location>
        <begin position="31"/>
        <end position="176"/>
    </location>
</feature>
<dbReference type="Proteomes" id="UP000824091">
    <property type="component" value="Unassembled WGS sequence"/>
</dbReference>
<dbReference type="Gene3D" id="2.170.130.30">
    <property type="match status" value="1"/>
</dbReference>
<dbReference type="InterPro" id="IPR027954">
    <property type="entry name" value="Transcobalamin-like_C"/>
</dbReference>
<comment type="caution">
    <text evidence="3">The sequence shown here is derived from an EMBL/GenBank/DDBJ whole genome shotgun (WGS) entry which is preliminary data.</text>
</comment>